<evidence type="ECO:0000313" key="5">
    <source>
        <dbReference type="EMBL" id="RWA07828.1"/>
    </source>
</evidence>
<evidence type="ECO:0000256" key="2">
    <source>
        <dbReference type="ARBA" id="ARBA00022692"/>
    </source>
</evidence>
<accession>A0A439D096</accession>
<dbReference type="EMBL" id="RYZI01000234">
    <property type="protein sequence ID" value="RWA07828.1"/>
    <property type="molecule type" value="Genomic_DNA"/>
</dbReference>
<dbReference type="InterPro" id="IPR023352">
    <property type="entry name" value="MAPEG-like_dom_sf"/>
</dbReference>
<sequence length="167" mass="18352">MSYVFEIPKEYGARLVHKFAIAEADQTLSRANSYVLAVATSSIFINTMHKILTSMARSASGIPYPQSYATKEEIEKNPKALKFNLAQRAHANFTENYAPFVTALLVAGLRYPNQATWAGSAWVLGRFAYALGYINFGPPGRTAGYVVSQLGKISLTVMAVLTCWNFA</sequence>
<dbReference type="AlphaFoldDB" id="A0A439D096"/>
<keyword evidence="2" id="KW-0812">Transmembrane</keyword>
<dbReference type="PANTHER" id="PTHR10250">
    <property type="entry name" value="MICROSOMAL GLUTATHIONE S-TRANSFERASE"/>
    <property type="match status" value="1"/>
</dbReference>
<reference evidence="5 6" key="1">
    <citation type="submission" date="2018-12" db="EMBL/GenBank/DDBJ databases">
        <title>Draft genome sequence of Xylaria grammica IHI A82.</title>
        <authorList>
            <person name="Buettner E."/>
            <person name="Kellner H."/>
        </authorList>
    </citation>
    <scope>NUCLEOTIDE SEQUENCE [LARGE SCALE GENOMIC DNA]</scope>
    <source>
        <strain evidence="5 6">IHI A82</strain>
    </source>
</reference>
<dbReference type="PANTHER" id="PTHR10250:SF26">
    <property type="entry name" value="GLUTATHIONE S-TRANSFERASE 3, MITOCHONDRIAL"/>
    <property type="match status" value="1"/>
</dbReference>
<proteinExistence type="predicted"/>
<evidence type="ECO:0000256" key="1">
    <source>
        <dbReference type="ARBA" id="ARBA00004141"/>
    </source>
</evidence>
<dbReference type="STRING" id="363999.A0A439D096"/>
<comment type="subcellular location">
    <subcellularLocation>
        <location evidence="1">Membrane</location>
        <topology evidence="1">Multi-pass membrane protein</topology>
    </subcellularLocation>
</comment>
<dbReference type="GO" id="GO:0004602">
    <property type="term" value="F:glutathione peroxidase activity"/>
    <property type="evidence" value="ECO:0007669"/>
    <property type="project" value="TreeGrafter"/>
</dbReference>
<evidence type="ECO:0000256" key="3">
    <source>
        <dbReference type="ARBA" id="ARBA00022989"/>
    </source>
</evidence>
<evidence type="ECO:0008006" key="7">
    <source>
        <dbReference type="Google" id="ProtNLM"/>
    </source>
</evidence>
<comment type="caution">
    <text evidence="5">The sequence shown here is derived from an EMBL/GenBank/DDBJ whole genome shotgun (WGS) entry which is preliminary data.</text>
</comment>
<name>A0A439D096_9PEZI</name>
<dbReference type="Gene3D" id="1.20.120.550">
    <property type="entry name" value="Membrane associated eicosanoid/glutathione metabolism-like domain"/>
    <property type="match status" value="1"/>
</dbReference>
<dbReference type="SUPFAM" id="SSF161084">
    <property type="entry name" value="MAPEG domain-like"/>
    <property type="match status" value="1"/>
</dbReference>
<dbReference type="InterPro" id="IPR050997">
    <property type="entry name" value="MAPEG"/>
</dbReference>
<gene>
    <name evidence="5" type="ORF">EKO27_g7275</name>
</gene>
<evidence type="ECO:0000313" key="6">
    <source>
        <dbReference type="Proteomes" id="UP000286045"/>
    </source>
</evidence>
<dbReference type="GO" id="GO:0005635">
    <property type="term" value="C:nuclear envelope"/>
    <property type="evidence" value="ECO:0007669"/>
    <property type="project" value="TreeGrafter"/>
</dbReference>
<dbReference type="Proteomes" id="UP000286045">
    <property type="component" value="Unassembled WGS sequence"/>
</dbReference>
<keyword evidence="6" id="KW-1185">Reference proteome</keyword>
<dbReference type="GO" id="GO:0016020">
    <property type="term" value="C:membrane"/>
    <property type="evidence" value="ECO:0007669"/>
    <property type="project" value="UniProtKB-SubCell"/>
</dbReference>
<dbReference type="GO" id="GO:0004364">
    <property type="term" value="F:glutathione transferase activity"/>
    <property type="evidence" value="ECO:0007669"/>
    <property type="project" value="TreeGrafter"/>
</dbReference>
<dbReference type="Pfam" id="PF01124">
    <property type="entry name" value="MAPEG"/>
    <property type="match status" value="1"/>
</dbReference>
<evidence type="ECO:0000256" key="4">
    <source>
        <dbReference type="ARBA" id="ARBA00023136"/>
    </source>
</evidence>
<keyword evidence="3" id="KW-1133">Transmembrane helix</keyword>
<organism evidence="5 6">
    <name type="scientific">Xylaria grammica</name>
    <dbReference type="NCBI Taxonomy" id="363999"/>
    <lineage>
        <taxon>Eukaryota</taxon>
        <taxon>Fungi</taxon>
        <taxon>Dikarya</taxon>
        <taxon>Ascomycota</taxon>
        <taxon>Pezizomycotina</taxon>
        <taxon>Sordariomycetes</taxon>
        <taxon>Xylariomycetidae</taxon>
        <taxon>Xylariales</taxon>
        <taxon>Xylariaceae</taxon>
        <taxon>Xylaria</taxon>
    </lineage>
</organism>
<keyword evidence="4" id="KW-0472">Membrane</keyword>
<dbReference type="GO" id="GO:0005783">
    <property type="term" value="C:endoplasmic reticulum"/>
    <property type="evidence" value="ECO:0007669"/>
    <property type="project" value="TreeGrafter"/>
</dbReference>
<dbReference type="InterPro" id="IPR001129">
    <property type="entry name" value="Membr-assoc_MAPEG"/>
</dbReference>
<protein>
    <recommendedName>
        <fullName evidence="7">MAPEG family protein</fullName>
    </recommendedName>
</protein>